<protein>
    <recommendedName>
        <fullName evidence="10">UDP-2,3-diacylglucosamine hydrolase</fullName>
        <ecNumber evidence="10">3.6.1.54</ecNumber>
    </recommendedName>
    <alternativeName>
        <fullName evidence="10">UDP-2,3-diacylglucosamine diphosphatase</fullName>
    </alternativeName>
</protein>
<evidence type="ECO:0000256" key="10">
    <source>
        <dbReference type="HAMAP-Rule" id="MF_00575"/>
    </source>
</evidence>
<comment type="similarity">
    <text evidence="10">Belongs to the LpxH family.</text>
</comment>
<feature type="binding site" evidence="10">
    <location>
        <position position="213"/>
    </location>
    <ligand>
        <name>substrate</name>
    </ligand>
</feature>
<gene>
    <name evidence="10" type="primary">lpxH</name>
    <name evidence="12" type="ORF">KDM92_02460</name>
</gene>
<evidence type="ECO:0000256" key="9">
    <source>
        <dbReference type="ARBA" id="ARBA00023211"/>
    </source>
</evidence>
<feature type="binding site" evidence="10">
    <location>
        <position position="97"/>
    </location>
    <ligand>
        <name>Mn(2+)</name>
        <dbReference type="ChEBI" id="CHEBI:29035"/>
        <label>2</label>
    </ligand>
</feature>
<keyword evidence="4 10" id="KW-0441">Lipid A biosynthesis</keyword>
<feature type="binding site" evidence="10">
    <location>
        <position position="58"/>
    </location>
    <ligand>
        <name>Mn(2+)</name>
        <dbReference type="ChEBI" id="CHEBI:29035"/>
        <label>1</label>
    </ligand>
</feature>
<dbReference type="RefSeq" id="WP_212682841.1">
    <property type="nucleotide sequence ID" value="NZ_JAGSPM010000001.1"/>
</dbReference>
<dbReference type="NCBIfam" id="NF003743">
    <property type="entry name" value="PRK05340.1"/>
    <property type="match status" value="1"/>
</dbReference>
<comment type="pathway">
    <text evidence="10">Glycolipid biosynthesis; lipid IV(A) biosynthesis; lipid IV(A) from (3R)-3-hydroxytetradecanoyl-[acyl-carrier-protein] and UDP-N-acetyl-alpha-D-glucosamine: step 4/6.</text>
</comment>
<dbReference type="HAMAP" id="MF_00575">
    <property type="entry name" value="LpxH"/>
    <property type="match status" value="1"/>
</dbReference>
<dbReference type="Pfam" id="PF00149">
    <property type="entry name" value="Metallophos"/>
    <property type="match status" value="1"/>
</dbReference>
<dbReference type="InterPro" id="IPR010138">
    <property type="entry name" value="UDP-diacylglucosamine_Hdrlase"/>
</dbReference>
<feature type="binding site" evidence="10">
    <location>
        <position position="185"/>
    </location>
    <ligand>
        <name>substrate</name>
    </ligand>
</feature>
<evidence type="ECO:0000256" key="2">
    <source>
        <dbReference type="ARBA" id="ARBA00022516"/>
    </source>
</evidence>
<keyword evidence="9 10" id="KW-0464">Manganese</keyword>
<dbReference type="CDD" id="cd07398">
    <property type="entry name" value="MPP_YbbF-LpxH"/>
    <property type="match status" value="1"/>
</dbReference>
<evidence type="ECO:0000313" key="13">
    <source>
        <dbReference type="Proteomes" id="UP000680158"/>
    </source>
</evidence>
<keyword evidence="3 10" id="KW-0997">Cell inner membrane</keyword>
<dbReference type="NCBIfam" id="TIGR01854">
    <property type="entry name" value="lipid_A_lpxH"/>
    <property type="match status" value="1"/>
</dbReference>
<dbReference type="EMBL" id="JAGSPM010000001">
    <property type="protein sequence ID" value="MBR7745434.1"/>
    <property type="molecule type" value="Genomic_DNA"/>
</dbReference>
<comment type="subcellular location">
    <subcellularLocation>
        <location evidence="10">Cell inner membrane</location>
        <topology evidence="10">Peripheral membrane protein</topology>
        <orientation evidence="10">Cytoplasmic side</orientation>
    </subcellularLocation>
</comment>
<organism evidence="12 13">
    <name type="scientific">Undibacterium baiyunense</name>
    <dbReference type="NCBI Taxonomy" id="2828731"/>
    <lineage>
        <taxon>Bacteria</taxon>
        <taxon>Pseudomonadati</taxon>
        <taxon>Pseudomonadota</taxon>
        <taxon>Betaproteobacteria</taxon>
        <taxon>Burkholderiales</taxon>
        <taxon>Oxalobacteraceae</taxon>
        <taxon>Undibacterium</taxon>
    </lineage>
</organism>
<keyword evidence="6 10" id="KW-0378">Hydrolase</keyword>
<dbReference type="InterPro" id="IPR043461">
    <property type="entry name" value="LpxH-like"/>
</dbReference>
<keyword evidence="13" id="KW-1185">Reference proteome</keyword>
<evidence type="ECO:0000256" key="8">
    <source>
        <dbReference type="ARBA" id="ARBA00023136"/>
    </source>
</evidence>
<feature type="binding site" evidence="10">
    <location>
        <position position="178"/>
    </location>
    <ligand>
        <name>substrate</name>
    </ligand>
</feature>
<evidence type="ECO:0000259" key="11">
    <source>
        <dbReference type="Pfam" id="PF00149"/>
    </source>
</evidence>
<feature type="binding site" evidence="10">
    <location>
        <position position="27"/>
    </location>
    <ligand>
        <name>Mn(2+)</name>
        <dbReference type="ChEBI" id="CHEBI:29035"/>
        <label>1</label>
    </ligand>
</feature>
<dbReference type="Gene3D" id="3.60.21.10">
    <property type="match status" value="1"/>
</dbReference>
<dbReference type="InterPro" id="IPR004843">
    <property type="entry name" value="Calcineurin-like_PHP"/>
</dbReference>
<dbReference type="GO" id="GO:0008758">
    <property type="term" value="F:UDP-2,3-diacylglucosamine hydrolase activity"/>
    <property type="evidence" value="ECO:0007669"/>
    <property type="project" value="UniProtKB-UniRule"/>
</dbReference>
<keyword evidence="5 10" id="KW-0479">Metal-binding</keyword>
<dbReference type="AlphaFoldDB" id="A0A941DB52"/>
<evidence type="ECO:0000256" key="6">
    <source>
        <dbReference type="ARBA" id="ARBA00022801"/>
    </source>
</evidence>
<feature type="domain" description="Calcineurin-like phosphoesterase" evidence="11">
    <location>
        <begin position="21"/>
        <end position="216"/>
    </location>
</feature>
<evidence type="ECO:0000256" key="4">
    <source>
        <dbReference type="ARBA" id="ARBA00022556"/>
    </source>
</evidence>
<reference evidence="12 13" key="1">
    <citation type="submission" date="2021-04" db="EMBL/GenBank/DDBJ databases">
        <title>novel species isolated from subtropical streams in China.</title>
        <authorList>
            <person name="Lu H."/>
        </authorList>
    </citation>
    <scope>NUCLEOTIDE SEQUENCE [LARGE SCALE GENOMIC DNA]</scope>
    <source>
        <strain evidence="12 13">BYS107W</strain>
    </source>
</reference>
<keyword evidence="2 10" id="KW-0444">Lipid biosynthesis</keyword>
<feature type="binding site" evidence="10">
    <location>
        <position position="213"/>
    </location>
    <ligand>
        <name>Mn(2+)</name>
        <dbReference type="ChEBI" id="CHEBI:29035"/>
        <label>2</label>
    </ligand>
</feature>
<dbReference type="GO" id="GO:0019897">
    <property type="term" value="C:extrinsic component of plasma membrane"/>
    <property type="evidence" value="ECO:0007669"/>
    <property type="project" value="UniProtKB-UniRule"/>
</dbReference>
<dbReference type="PANTHER" id="PTHR34990:SF1">
    <property type="entry name" value="UDP-2,3-DIACYLGLUCOSAMINE HYDROLASE"/>
    <property type="match status" value="1"/>
</dbReference>
<dbReference type="PANTHER" id="PTHR34990">
    <property type="entry name" value="UDP-2,3-DIACYLGLUCOSAMINE HYDROLASE-RELATED"/>
    <property type="match status" value="1"/>
</dbReference>
<proteinExistence type="inferred from homology"/>
<dbReference type="GO" id="GO:0005737">
    <property type="term" value="C:cytoplasm"/>
    <property type="evidence" value="ECO:0007669"/>
    <property type="project" value="InterPro"/>
</dbReference>
<sequence length="259" mass="29761">MNSQAHQQQSSVEAQPKSVALFVSDVHLSEALPRTTDQFLDFLHHHAIHTERLYLLGDLFEYWAGDDDIDHPYHHQIIQALREIAERGVQIFWIAGNRDFLVGKSFAERTKTQLLEDPSTLLLANRKLILSHGDHLCTDDVNYMAFRSLVRQENWQQQFLTKPLAERKAIIESMRQASSSAQQDKSMEIMDVNASAVAALHQQFPNSVLIHGHTHRHAIHDEAQGLRYVLPDWDCDNRTQHRGGWLKLTQDGALNFVYL</sequence>
<comment type="cofactor">
    <cofactor evidence="10">
        <name>Mn(2+)</name>
        <dbReference type="ChEBI" id="CHEBI:29035"/>
    </cofactor>
    <text evidence="10">Binds 2 Mn(2+) ions per subunit in a binuclear metal center.</text>
</comment>
<evidence type="ECO:0000256" key="1">
    <source>
        <dbReference type="ARBA" id="ARBA00022475"/>
    </source>
</evidence>
<accession>A0A941DB52</accession>
<keyword evidence="7 10" id="KW-0443">Lipid metabolism</keyword>
<comment type="caution">
    <text evidence="12">The sequence shown here is derived from an EMBL/GenBank/DDBJ whole genome shotgun (WGS) entry which is preliminary data.</text>
</comment>
<keyword evidence="8 10" id="KW-0472">Membrane</keyword>
<dbReference type="SUPFAM" id="SSF56300">
    <property type="entry name" value="Metallo-dependent phosphatases"/>
    <property type="match status" value="1"/>
</dbReference>
<feature type="binding site" evidence="10">
    <location>
        <position position="182"/>
    </location>
    <ligand>
        <name>substrate</name>
    </ligand>
</feature>
<comment type="function">
    <text evidence="10">Hydrolyzes the pyrophosphate bond of UDP-2,3-diacylglucosamine to yield 2,3-diacylglucosamine 1-phosphate (lipid X) and UMP by catalyzing the attack of water at the alpha-P atom. Involved in the biosynthesis of lipid A, a phosphorylated glycolipid that anchors the lipopolysaccharide to the outer membrane of the cell.</text>
</comment>
<feature type="binding site" evidence="10">
    <location>
        <position position="25"/>
    </location>
    <ligand>
        <name>Mn(2+)</name>
        <dbReference type="ChEBI" id="CHEBI:29035"/>
        <label>1</label>
    </ligand>
</feature>
<feature type="binding site" evidence="10">
    <location>
        <position position="140"/>
    </location>
    <ligand>
        <name>substrate</name>
    </ligand>
</feature>
<feature type="binding site" evidence="10">
    <location>
        <position position="132"/>
    </location>
    <ligand>
        <name>Mn(2+)</name>
        <dbReference type="ChEBI" id="CHEBI:29035"/>
        <label>2</label>
    </ligand>
</feature>
<feature type="binding site" evidence="10">
    <location>
        <position position="58"/>
    </location>
    <ligand>
        <name>Mn(2+)</name>
        <dbReference type="ChEBI" id="CHEBI:29035"/>
        <label>2</label>
    </ligand>
</feature>
<comment type="catalytic activity">
    <reaction evidence="10">
        <text>UDP-2-N,3-O-bis[(3R)-3-hydroxytetradecanoyl]-alpha-D-glucosamine + H2O = 2-N,3-O-bis[(3R)-3-hydroxytetradecanoyl]-alpha-D-glucosaminyl 1-phosphate + UMP + 2 H(+)</text>
        <dbReference type="Rhea" id="RHEA:25213"/>
        <dbReference type="ChEBI" id="CHEBI:15377"/>
        <dbReference type="ChEBI" id="CHEBI:15378"/>
        <dbReference type="ChEBI" id="CHEBI:57865"/>
        <dbReference type="ChEBI" id="CHEBI:57957"/>
        <dbReference type="ChEBI" id="CHEBI:78847"/>
        <dbReference type="EC" id="3.6.1.54"/>
    </reaction>
</comment>
<dbReference type="GO" id="GO:0030145">
    <property type="term" value="F:manganese ion binding"/>
    <property type="evidence" value="ECO:0007669"/>
    <property type="project" value="UniProtKB-UniRule"/>
</dbReference>
<name>A0A941DB52_9BURK</name>
<evidence type="ECO:0000256" key="7">
    <source>
        <dbReference type="ARBA" id="ARBA00023098"/>
    </source>
</evidence>
<evidence type="ECO:0000313" key="12">
    <source>
        <dbReference type="EMBL" id="MBR7745434.1"/>
    </source>
</evidence>
<feature type="binding site" evidence="10">
    <location>
        <position position="215"/>
    </location>
    <ligand>
        <name>Mn(2+)</name>
        <dbReference type="ChEBI" id="CHEBI:29035"/>
        <label>1</label>
    </ligand>
</feature>
<feature type="binding site" evidence="10">
    <location>
        <begin position="97"/>
        <end position="98"/>
    </location>
    <ligand>
        <name>substrate</name>
    </ligand>
</feature>
<dbReference type="EC" id="3.6.1.54" evidence="10"/>
<keyword evidence="1 10" id="KW-1003">Cell membrane</keyword>
<dbReference type="Proteomes" id="UP000680158">
    <property type="component" value="Unassembled WGS sequence"/>
</dbReference>
<evidence type="ECO:0000256" key="5">
    <source>
        <dbReference type="ARBA" id="ARBA00022723"/>
    </source>
</evidence>
<dbReference type="InterPro" id="IPR029052">
    <property type="entry name" value="Metallo-depent_PP-like"/>
</dbReference>
<evidence type="ECO:0000256" key="3">
    <source>
        <dbReference type="ARBA" id="ARBA00022519"/>
    </source>
</evidence>
<dbReference type="GO" id="GO:0009245">
    <property type="term" value="P:lipid A biosynthetic process"/>
    <property type="evidence" value="ECO:0007669"/>
    <property type="project" value="UniProtKB-UniRule"/>
</dbReference>